<evidence type="ECO:0000256" key="5">
    <source>
        <dbReference type="ARBA" id="ARBA00067234"/>
    </source>
</evidence>
<protein>
    <recommendedName>
        <fullName evidence="5">D-tagatose-1,6-bisphosphate aldolase subunit GatZ</fullName>
    </recommendedName>
</protein>
<dbReference type="GO" id="GO:0009401">
    <property type="term" value="P:phosphoenolpyruvate-dependent sugar phosphotransferase system"/>
    <property type="evidence" value="ECO:0007669"/>
    <property type="project" value="TreeGrafter"/>
</dbReference>
<evidence type="ECO:0000313" key="7">
    <source>
        <dbReference type="Proteomes" id="UP000014012"/>
    </source>
</evidence>
<comment type="pathway">
    <text evidence="1">Carbohydrate metabolism; D-tagatose 6-phosphate degradation; D-glyceraldehyde 3-phosphate and glycerone phosphate from D-tagatose 6-phosphate: step 2/2.</text>
</comment>
<accession>R8ATV7</accession>
<comment type="function">
    <text evidence="2">Component of the tagatose-1,6-bisphosphate aldolase GatYZ that is required for full activity and stability of the Y subunit. Could have a chaperone-like function for the proper and stable folding of GatY. When expressed alone, GatZ does not show any aldolase activity. Is involved in the catabolism of galactitol.</text>
</comment>
<dbReference type="SUPFAM" id="SSF51569">
    <property type="entry name" value="Aldolase"/>
    <property type="match status" value="1"/>
</dbReference>
<dbReference type="PIRSF" id="PIRSF009264">
    <property type="entry name" value="TagBP_ald_AgaZ"/>
    <property type="match status" value="1"/>
</dbReference>
<evidence type="ECO:0000256" key="3">
    <source>
        <dbReference type="ARBA" id="ARBA00061222"/>
    </source>
</evidence>
<organism evidence="6 7">
    <name type="scientific">Plesiomonas shigelloides 302-73</name>
    <dbReference type="NCBI Taxonomy" id="1315976"/>
    <lineage>
        <taxon>Bacteria</taxon>
        <taxon>Pseudomonadati</taxon>
        <taxon>Pseudomonadota</taxon>
        <taxon>Gammaproteobacteria</taxon>
        <taxon>Enterobacterales</taxon>
        <taxon>Enterobacteriaceae</taxon>
        <taxon>Plesiomonas</taxon>
    </lineage>
</organism>
<dbReference type="Proteomes" id="UP000014012">
    <property type="component" value="Unassembled WGS sequence"/>
</dbReference>
<dbReference type="FunFam" id="3.20.20.70:FF:000141">
    <property type="entry name" value="D-tagatose-1,6-bisphosphate aldolase subunit GatZ"/>
    <property type="match status" value="1"/>
</dbReference>
<comment type="subunit">
    <text evidence="4">Forms a complex with GatY.</text>
</comment>
<sequence length="425" mass="47878">MNILQEIIQAHKSGKDTGVYAVCSAHPLVIEAALQQALNDNSILLIEATSNQVDQFGGYTGMTPADFRDFVVQKAQQYQFPLARLVLGGDHLGPNRWQTQPAEEAMRHAEDLIAAYVAAGFKKIHLDCSMSCAGDPTPLTDAIVAQRAARLAQIAEQTAKEIFGQSDLVYVIGTEVPVPGGAAEVEDELSVTSPQDARTTIEYHLQAFQHAGIADCWERVIALVVQPGVEFNHTGVIDYERDKAAQLSQVVNEYPHMIFEAHSTDYQTELAYKELVQDHFAILKVGPALTFAMREALFNLCAIEEELVVKSQTSNLRERLENCMRENPNHWEKYYHGNRQQQRFSRIYSFSDRIRYYWPDDAVNEAQNKLFDNLSGVDIPLPLLSQYLPEQFKRVREGAITANPQELIIDKIQQVLRSYSQAFVY</sequence>
<name>R8ATV7_PLESH</name>
<dbReference type="HOGENOM" id="CLU_053334_0_0_6"/>
<dbReference type="UniPathway" id="UPA00704">
    <property type="reaction ID" value="UER00716"/>
</dbReference>
<dbReference type="Pfam" id="PF08013">
    <property type="entry name" value="GatZ_KbaZ-like"/>
    <property type="match status" value="1"/>
</dbReference>
<evidence type="ECO:0000256" key="1">
    <source>
        <dbReference type="ARBA" id="ARBA00005191"/>
    </source>
</evidence>
<dbReference type="GO" id="GO:2001059">
    <property type="term" value="P:D-tagatose 6-phosphate catabolic process"/>
    <property type="evidence" value="ECO:0007669"/>
    <property type="project" value="UniProtKB-UniPathway"/>
</dbReference>
<dbReference type="RefSeq" id="WP_010862495.1">
    <property type="nucleotide sequence ID" value="NZ_KB944507.1"/>
</dbReference>
<dbReference type="PANTHER" id="PTHR32502">
    <property type="entry name" value="N-ACETYLGALACTOSAMINE PERMEASE II COMPONENT-RELATED"/>
    <property type="match status" value="1"/>
</dbReference>
<keyword evidence="7" id="KW-1185">Reference proteome</keyword>
<dbReference type="InterPro" id="IPR013785">
    <property type="entry name" value="Aldolase_TIM"/>
</dbReference>
<evidence type="ECO:0000256" key="2">
    <source>
        <dbReference type="ARBA" id="ARBA00056284"/>
    </source>
</evidence>
<evidence type="ECO:0000313" key="6">
    <source>
        <dbReference type="EMBL" id="EON89756.1"/>
    </source>
</evidence>
<dbReference type="NCBIfam" id="NF012002">
    <property type="entry name" value="PRK15458.1"/>
    <property type="match status" value="1"/>
</dbReference>
<dbReference type="InterPro" id="IPR050303">
    <property type="entry name" value="GatZ_KbaZ_carbometab"/>
</dbReference>
<dbReference type="Gene3D" id="1.10.400.20">
    <property type="entry name" value="putative tagatose 6-phosphate kinase domain like"/>
    <property type="match status" value="1"/>
</dbReference>
<dbReference type="GO" id="GO:0005886">
    <property type="term" value="C:plasma membrane"/>
    <property type="evidence" value="ECO:0007669"/>
    <property type="project" value="TreeGrafter"/>
</dbReference>
<dbReference type="Gene3D" id="3.20.20.70">
    <property type="entry name" value="Aldolase class I"/>
    <property type="match status" value="1"/>
</dbReference>
<dbReference type="PATRIC" id="fig|1315976.3.peg.847"/>
<dbReference type="AlphaFoldDB" id="R8ATV7"/>
<dbReference type="PANTHER" id="PTHR32502:SF2">
    <property type="entry name" value="D-TAGATOSE-1,6-BISPHOSPHATE ALDOLASE SUBUNIT KBAZ"/>
    <property type="match status" value="1"/>
</dbReference>
<evidence type="ECO:0000256" key="4">
    <source>
        <dbReference type="ARBA" id="ARBA00063661"/>
    </source>
</evidence>
<dbReference type="EMBL" id="AQQO01000028">
    <property type="protein sequence ID" value="EON89756.1"/>
    <property type="molecule type" value="Genomic_DNA"/>
</dbReference>
<dbReference type="InterPro" id="IPR012062">
    <property type="entry name" value="GatZ/KbaZ-like"/>
</dbReference>
<comment type="caution">
    <text evidence="6">The sequence shown here is derived from an EMBL/GenBank/DDBJ whole genome shotgun (WGS) entry which is preliminary data.</text>
</comment>
<comment type="similarity">
    <text evidence="3">Belongs to the GatZ/KbaZ family. GatZ subfamily.</text>
</comment>
<dbReference type="NCBIfam" id="TIGR02810">
    <property type="entry name" value="agaZ_gatZ"/>
    <property type="match status" value="1"/>
</dbReference>
<gene>
    <name evidence="6" type="ORF">PLESHI_04332</name>
</gene>
<proteinExistence type="inferred from homology"/>
<dbReference type="GO" id="GO:0005975">
    <property type="term" value="P:carbohydrate metabolic process"/>
    <property type="evidence" value="ECO:0007669"/>
    <property type="project" value="InterPro"/>
</dbReference>
<reference evidence="6 7" key="1">
    <citation type="journal article" date="2013" name="Genome Announc.">
        <title>Genome Sequence of Plesiomonas shigelloides Strain 302-73 (Serotype O1).</title>
        <authorList>
            <person name="Pique N."/>
            <person name="Aquilini E."/>
            <person name="Alioto T."/>
            <person name="Minana-Galbis D."/>
            <person name="Tomas J.M."/>
        </authorList>
    </citation>
    <scope>NUCLEOTIDE SEQUENCE [LARGE SCALE GENOMIC DNA]</scope>
    <source>
        <strain evidence="6 7">302-73</strain>
    </source>
</reference>
<dbReference type="OrthoDB" id="1672942at2"/>